<dbReference type="Gene3D" id="2.120.10.30">
    <property type="entry name" value="TolB, C-terminal domain"/>
    <property type="match status" value="3"/>
</dbReference>
<dbReference type="InterPro" id="IPR011042">
    <property type="entry name" value="6-blade_b-propeller_TolB-like"/>
</dbReference>
<dbReference type="PANTHER" id="PTHR46388">
    <property type="entry name" value="NHL REPEAT-CONTAINING PROTEIN 2"/>
    <property type="match status" value="1"/>
</dbReference>
<dbReference type="SUPFAM" id="SSF52833">
    <property type="entry name" value="Thioredoxin-like"/>
    <property type="match status" value="1"/>
</dbReference>
<reference evidence="4" key="1">
    <citation type="submission" date="2019-08" db="EMBL/GenBank/DDBJ databases">
        <title>The improved chromosome-level genome for the pearl oyster Pinctada fucata martensii using PacBio sequencing and Hi-C.</title>
        <authorList>
            <person name="Zheng Z."/>
        </authorList>
    </citation>
    <scope>NUCLEOTIDE SEQUENCE</scope>
    <source>
        <strain evidence="4">ZZ-2019</strain>
        <tissue evidence="4">Adductor muscle</tissue>
    </source>
</reference>
<dbReference type="SUPFAM" id="SSF63829">
    <property type="entry name" value="Calcium-dependent phosphotriesterase"/>
    <property type="match status" value="1"/>
</dbReference>
<dbReference type="PANTHER" id="PTHR46388:SF2">
    <property type="entry name" value="NHL REPEAT-CONTAINING PROTEIN 2"/>
    <property type="match status" value="1"/>
</dbReference>
<dbReference type="PROSITE" id="PS51352">
    <property type="entry name" value="THIOREDOXIN_2"/>
    <property type="match status" value="1"/>
</dbReference>
<feature type="domain" description="Thioredoxin" evidence="3">
    <location>
        <begin position="39"/>
        <end position="187"/>
    </location>
</feature>
<gene>
    <name evidence="4" type="ORF">FSP39_005739</name>
</gene>
<dbReference type="InterPro" id="IPR013766">
    <property type="entry name" value="Thioredoxin_domain"/>
</dbReference>
<dbReference type="AlphaFoldDB" id="A0AA88Y9C4"/>
<protein>
    <recommendedName>
        <fullName evidence="3">Thioredoxin domain-containing protein</fullName>
    </recommendedName>
</protein>
<evidence type="ECO:0000256" key="2">
    <source>
        <dbReference type="PROSITE-ProRule" id="PRU00504"/>
    </source>
</evidence>
<evidence type="ECO:0000313" key="5">
    <source>
        <dbReference type="Proteomes" id="UP001186944"/>
    </source>
</evidence>
<dbReference type="InterPro" id="IPR036249">
    <property type="entry name" value="Thioredoxin-like_sf"/>
</dbReference>
<evidence type="ECO:0000259" key="3">
    <source>
        <dbReference type="PROSITE" id="PS51352"/>
    </source>
</evidence>
<keyword evidence="5" id="KW-1185">Reference proteome</keyword>
<feature type="repeat" description="NHL" evidence="2">
    <location>
        <begin position="654"/>
        <end position="685"/>
    </location>
</feature>
<evidence type="ECO:0000256" key="1">
    <source>
        <dbReference type="ARBA" id="ARBA00022737"/>
    </source>
</evidence>
<sequence>MAELSDLQVACFDLEEKLLEADNAEDKTKIIHAHLDKVTTVKYKVPNFPEGLEWMNIGTPLSWETNLQGKVVVLDFFTYCCVNCMHVLPDLEELEKYYTIENGAVIVGVHSAKFDTEKISANIRNAILRYNITHPVVNDESAVLWEKLQIQCWPTFVVVGPDGIVLNMYIGEGHREKLIRFVGETLKYYSQKDQILHHSLKIELEKNKEVERVLSFPGKICCRSDGEMIAVTDSGHNRVLVLSKEGNVKHCFGSKDSGFRDGTASECRFNSPQGVTFSDSDTLYVADTENHAVRKISLLSETVVTVVGTGVQGSDKEGGRVGTEQEISSPWDVVCGRSPGSEEDDTLYIAMAGTHQVWAYFLKDVTWYKKSGNDENRNNSYPDEAAFAQPSGLALCTHPDLNMISIYRVFKAGVCIRFARSGNEENRNNSYPDKAAFANPLGLALCTQPDLNMISIYTVFNAGDCIRFAGSGNEENRNNSYPDKAAFAQPSGLTLSTHPDFNMISIYREYKAGVCIRFAGSGNEENRNNSYPDKAAFAQPSGLALSTHPDLNMMYVADSESSSVRAVQMKDGAVKAFVGAERDPKNLFAYGNKDGLGVEAKLRHPLGVALLTQNEGPLLIADTYNSQIKMADVKTKSCTTFGGDDATLPVHIKLNEPSGLCVDSLNQLLYITDTNNHTVKVVSLKDNTVRELFIQFQEATKTQTAKTFMKKDVIKGDIKENPACSVSPDVHPSVCLKIDLKDGSHINEEAPSSWIIYLDKNKDDELEILSKGSLLEYQHRENEYVIKDLNIPTIDGSTCVLYVKCKLFYCEQDSTCRMVEKVFKQELILSANAQNQALSFTLTI</sequence>
<accession>A0AA88Y9C4</accession>
<evidence type="ECO:0000313" key="4">
    <source>
        <dbReference type="EMBL" id="KAK3094749.1"/>
    </source>
</evidence>
<dbReference type="InterPro" id="IPR012336">
    <property type="entry name" value="Thioredoxin-like_fold"/>
</dbReference>
<dbReference type="EMBL" id="VSWD01000008">
    <property type="protein sequence ID" value="KAK3094749.1"/>
    <property type="molecule type" value="Genomic_DNA"/>
</dbReference>
<keyword evidence="1" id="KW-0677">Repeat</keyword>
<dbReference type="Pfam" id="PF01436">
    <property type="entry name" value="NHL"/>
    <property type="match status" value="2"/>
</dbReference>
<dbReference type="PROSITE" id="PS51125">
    <property type="entry name" value="NHL"/>
    <property type="match status" value="1"/>
</dbReference>
<organism evidence="4 5">
    <name type="scientific">Pinctada imbricata</name>
    <name type="common">Atlantic pearl-oyster</name>
    <name type="synonym">Pinctada martensii</name>
    <dbReference type="NCBI Taxonomy" id="66713"/>
    <lineage>
        <taxon>Eukaryota</taxon>
        <taxon>Metazoa</taxon>
        <taxon>Spiralia</taxon>
        <taxon>Lophotrochozoa</taxon>
        <taxon>Mollusca</taxon>
        <taxon>Bivalvia</taxon>
        <taxon>Autobranchia</taxon>
        <taxon>Pteriomorphia</taxon>
        <taxon>Pterioida</taxon>
        <taxon>Pterioidea</taxon>
        <taxon>Pteriidae</taxon>
        <taxon>Pinctada</taxon>
    </lineage>
</organism>
<dbReference type="Pfam" id="PF13905">
    <property type="entry name" value="Thioredoxin_8"/>
    <property type="match status" value="1"/>
</dbReference>
<dbReference type="Gene3D" id="3.40.30.10">
    <property type="entry name" value="Glutaredoxin"/>
    <property type="match status" value="1"/>
</dbReference>
<name>A0AA88Y9C4_PINIB</name>
<comment type="caution">
    <text evidence="4">The sequence shown here is derived from an EMBL/GenBank/DDBJ whole genome shotgun (WGS) entry which is preliminary data.</text>
</comment>
<dbReference type="Proteomes" id="UP001186944">
    <property type="component" value="Unassembled WGS sequence"/>
</dbReference>
<dbReference type="InterPro" id="IPR001258">
    <property type="entry name" value="NHL_repeat"/>
</dbReference>
<proteinExistence type="predicted"/>